<gene>
    <name evidence="2" type="primary">jg17044</name>
    <name evidence="2" type="ORF">PAEG_LOCUS8778</name>
</gene>
<evidence type="ECO:0000313" key="3">
    <source>
        <dbReference type="Proteomes" id="UP000838756"/>
    </source>
</evidence>
<dbReference type="EMBL" id="CAKXAJ010024711">
    <property type="protein sequence ID" value="CAH2229296.1"/>
    <property type="molecule type" value="Genomic_DNA"/>
</dbReference>
<protein>
    <submittedName>
        <fullName evidence="2">Jg17044 protein</fullName>
    </submittedName>
</protein>
<accession>A0A8S4R1Q5</accession>
<organism evidence="2 3">
    <name type="scientific">Pararge aegeria aegeria</name>
    <dbReference type="NCBI Taxonomy" id="348720"/>
    <lineage>
        <taxon>Eukaryota</taxon>
        <taxon>Metazoa</taxon>
        <taxon>Ecdysozoa</taxon>
        <taxon>Arthropoda</taxon>
        <taxon>Hexapoda</taxon>
        <taxon>Insecta</taxon>
        <taxon>Pterygota</taxon>
        <taxon>Neoptera</taxon>
        <taxon>Endopterygota</taxon>
        <taxon>Lepidoptera</taxon>
        <taxon>Glossata</taxon>
        <taxon>Ditrysia</taxon>
        <taxon>Papilionoidea</taxon>
        <taxon>Nymphalidae</taxon>
        <taxon>Satyrinae</taxon>
        <taxon>Satyrini</taxon>
        <taxon>Parargina</taxon>
        <taxon>Pararge</taxon>
    </lineage>
</organism>
<feature type="compositionally biased region" description="Polar residues" evidence="1">
    <location>
        <begin position="41"/>
        <end position="52"/>
    </location>
</feature>
<reference evidence="2" key="1">
    <citation type="submission" date="2022-03" db="EMBL/GenBank/DDBJ databases">
        <authorList>
            <person name="Lindestad O."/>
        </authorList>
    </citation>
    <scope>NUCLEOTIDE SEQUENCE</scope>
</reference>
<dbReference type="Proteomes" id="UP000838756">
    <property type="component" value="Unassembled WGS sequence"/>
</dbReference>
<name>A0A8S4R1Q5_9NEOP</name>
<keyword evidence="3" id="KW-1185">Reference proteome</keyword>
<proteinExistence type="predicted"/>
<feature type="compositionally biased region" description="Basic and acidic residues" evidence="1">
    <location>
        <begin position="78"/>
        <end position="90"/>
    </location>
</feature>
<dbReference type="AlphaFoldDB" id="A0A8S4R1Q5"/>
<comment type="caution">
    <text evidence="2">The sequence shown here is derived from an EMBL/GenBank/DDBJ whole genome shotgun (WGS) entry which is preliminary data.</text>
</comment>
<evidence type="ECO:0000256" key="1">
    <source>
        <dbReference type="SAM" id="MobiDB-lite"/>
    </source>
</evidence>
<evidence type="ECO:0000313" key="2">
    <source>
        <dbReference type="EMBL" id="CAH2229296.1"/>
    </source>
</evidence>
<sequence length="90" mass="9784">MCVLGSELGPPKVKAKSCPLGYHRFIQVIYKLVLFRVTGSGDDSPTASSGSDSEADRNDETITENGEGVPNRSPSPVEEEKKSEQEKKED</sequence>
<feature type="region of interest" description="Disordered" evidence="1">
    <location>
        <begin position="40"/>
        <end position="90"/>
    </location>
</feature>